<dbReference type="EMBL" id="JAZEWV010000032">
    <property type="protein sequence ID" value="MEE4545670.1"/>
    <property type="molecule type" value="Genomic_DNA"/>
</dbReference>
<keyword evidence="2" id="KW-1185">Reference proteome</keyword>
<proteinExistence type="predicted"/>
<dbReference type="RefSeq" id="WP_330799373.1">
    <property type="nucleotide sequence ID" value="NZ_JAZEWV010000032.1"/>
</dbReference>
<evidence type="ECO:0000313" key="2">
    <source>
        <dbReference type="Proteomes" id="UP001344658"/>
    </source>
</evidence>
<evidence type="ECO:0000313" key="1">
    <source>
        <dbReference type="EMBL" id="MEE4545670.1"/>
    </source>
</evidence>
<accession>A0ABU7PIN0</accession>
<gene>
    <name evidence="1" type="ORF">V2S66_27345</name>
</gene>
<name>A0ABU7PIN0_9ACTN</name>
<protein>
    <submittedName>
        <fullName evidence="1">Uncharacterized protein</fullName>
    </submittedName>
</protein>
<dbReference type="Proteomes" id="UP001344658">
    <property type="component" value="Unassembled WGS sequence"/>
</dbReference>
<sequence>MDPPQPWYKIDWTTKDWDGRTIPTRHGTDDFGFVHACNDHSMCAEAPMTAPYHGTPDKWTSSTRAEYYGVALIDGEPEIKITTVAEFGHVGPNGAEAPDGKVIGTITSYCQGMTYCPYWING</sequence>
<organism evidence="1 2">
    <name type="scientific">Actinacidiphila polyblastidii</name>
    <dbReference type="NCBI Taxonomy" id="3110430"/>
    <lineage>
        <taxon>Bacteria</taxon>
        <taxon>Bacillati</taxon>
        <taxon>Actinomycetota</taxon>
        <taxon>Actinomycetes</taxon>
        <taxon>Kitasatosporales</taxon>
        <taxon>Streptomycetaceae</taxon>
        <taxon>Actinacidiphila</taxon>
    </lineage>
</organism>
<reference evidence="1 2" key="1">
    <citation type="submission" date="2023-12" db="EMBL/GenBank/DDBJ databases">
        <title>Streptomyces sp. V4-01.</title>
        <authorList>
            <person name="Somphong A."/>
            <person name="Phongsopitanun W."/>
        </authorList>
    </citation>
    <scope>NUCLEOTIDE SEQUENCE [LARGE SCALE GENOMIC DNA]</scope>
    <source>
        <strain evidence="1 2">V4-01</strain>
    </source>
</reference>
<comment type="caution">
    <text evidence="1">The sequence shown here is derived from an EMBL/GenBank/DDBJ whole genome shotgun (WGS) entry which is preliminary data.</text>
</comment>